<dbReference type="PANTHER" id="PTHR37278">
    <property type="entry name" value="AUTOPHAGY-RELATED PROTEIN 33-RELATED"/>
    <property type="match status" value="1"/>
</dbReference>
<dbReference type="PANTHER" id="PTHR37278:SF1">
    <property type="entry name" value="AUTOPHAGY-RELATED PROTEIN 33-RELATED"/>
    <property type="match status" value="1"/>
</dbReference>
<feature type="chain" id="PRO_5045316096" evidence="8">
    <location>
        <begin position="17"/>
        <end position="250"/>
    </location>
</feature>
<evidence type="ECO:0000313" key="10">
    <source>
        <dbReference type="Proteomes" id="UP001497600"/>
    </source>
</evidence>
<evidence type="ECO:0000256" key="6">
    <source>
        <dbReference type="SAM" id="MobiDB-lite"/>
    </source>
</evidence>
<evidence type="ECO:0000256" key="4">
    <source>
        <dbReference type="ARBA" id="ARBA00023136"/>
    </source>
</evidence>
<keyword evidence="2 7" id="KW-0812">Transmembrane</keyword>
<dbReference type="InterPro" id="IPR051668">
    <property type="entry name" value="ATG33"/>
</dbReference>
<name>A0ABP0ELF3_9ASCO</name>
<gene>
    <name evidence="9" type="primary">ATG33</name>
    <name evidence="9" type="ORF">CAAN4_H09516</name>
</gene>
<dbReference type="Proteomes" id="UP001497600">
    <property type="component" value="Chromosome H"/>
</dbReference>
<keyword evidence="4 7" id="KW-0472">Membrane</keyword>
<feature type="compositionally biased region" description="Low complexity" evidence="6">
    <location>
        <begin position="174"/>
        <end position="185"/>
    </location>
</feature>
<feature type="transmembrane region" description="Helical" evidence="7">
    <location>
        <begin position="64"/>
        <end position="86"/>
    </location>
</feature>
<proteinExistence type="inferred from homology"/>
<dbReference type="EMBL" id="OZ004260">
    <property type="protein sequence ID" value="CAK7921045.1"/>
    <property type="molecule type" value="Genomic_DNA"/>
</dbReference>
<reference evidence="9 10" key="1">
    <citation type="submission" date="2024-01" db="EMBL/GenBank/DDBJ databases">
        <authorList>
            <consortium name="Genoscope - CEA"/>
            <person name="William W."/>
        </authorList>
    </citation>
    <scope>NUCLEOTIDE SEQUENCE [LARGE SCALE GENOMIC DNA]</scope>
    <source>
        <strain evidence="9 10">29B2s-10</strain>
    </source>
</reference>
<evidence type="ECO:0000256" key="1">
    <source>
        <dbReference type="ARBA" id="ARBA00004141"/>
    </source>
</evidence>
<comment type="similarity">
    <text evidence="5">Belongs to the ATG33 family.</text>
</comment>
<feature type="transmembrane region" description="Helical" evidence="7">
    <location>
        <begin position="223"/>
        <end position="244"/>
    </location>
</feature>
<organism evidence="9 10">
    <name type="scientific">[Candida] anglica</name>
    <dbReference type="NCBI Taxonomy" id="148631"/>
    <lineage>
        <taxon>Eukaryota</taxon>
        <taxon>Fungi</taxon>
        <taxon>Dikarya</taxon>
        <taxon>Ascomycota</taxon>
        <taxon>Saccharomycotina</taxon>
        <taxon>Pichiomycetes</taxon>
        <taxon>Debaryomycetaceae</taxon>
        <taxon>Kurtzmaniella</taxon>
    </lineage>
</organism>
<feature type="region of interest" description="Disordered" evidence="6">
    <location>
        <begin position="130"/>
        <end position="187"/>
    </location>
</feature>
<keyword evidence="8" id="KW-0732">Signal</keyword>
<evidence type="ECO:0000313" key="9">
    <source>
        <dbReference type="EMBL" id="CAK7921045.1"/>
    </source>
</evidence>
<evidence type="ECO:0000256" key="7">
    <source>
        <dbReference type="SAM" id="Phobius"/>
    </source>
</evidence>
<comment type="subcellular location">
    <subcellularLocation>
        <location evidence="1">Membrane</location>
        <topology evidence="1">Multi-pass membrane protein</topology>
    </subcellularLocation>
</comment>
<feature type="transmembrane region" description="Helical" evidence="7">
    <location>
        <begin position="92"/>
        <end position="112"/>
    </location>
</feature>
<evidence type="ECO:0000256" key="8">
    <source>
        <dbReference type="SAM" id="SignalP"/>
    </source>
</evidence>
<keyword evidence="3 7" id="KW-1133">Transmembrane helix</keyword>
<accession>A0ABP0ELF3</accession>
<evidence type="ECO:0000256" key="3">
    <source>
        <dbReference type="ARBA" id="ARBA00022989"/>
    </source>
</evidence>
<keyword evidence="10" id="KW-1185">Reference proteome</keyword>
<feature type="signal peptide" evidence="8">
    <location>
        <begin position="1"/>
        <end position="16"/>
    </location>
</feature>
<protein>
    <submittedName>
        <fullName evidence="9">Autophagy-related protein 33</fullName>
    </submittedName>
</protein>
<evidence type="ECO:0000256" key="5">
    <source>
        <dbReference type="ARBA" id="ARBA00038013"/>
    </source>
</evidence>
<sequence length="250" mass="26580">MAGTCVATVKFVGVSSLGLLTASLSYQAFEAIPALINELNIHLTSLSQSNLLDQAAYLIQSTRLASLSLGTLASTLLSLAFVVSPPRGKHPYLIYASLGAPLAIASAFYQSYSHESRLLAKSKAAKKSGLRDQMLPVEETPSATTTTELPEEDNLGKSYIHVSDDSSHEEFEEGSSSSSTPSESEAPVVASVDKLQQALSIEEEVDIALSKKEFTSDLEKVQFGYYLGSAITGLGFAIATVGLIGDYYLL</sequence>
<evidence type="ECO:0000256" key="2">
    <source>
        <dbReference type="ARBA" id="ARBA00022692"/>
    </source>
</evidence>